<reference evidence="2 3" key="1">
    <citation type="submission" date="2020-04" db="EMBL/GenBank/DDBJ databases">
        <title>Plant Genome Project.</title>
        <authorList>
            <person name="Zhang R.-G."/>
        </authorList>
    </citation>
    <scope>NUCLEOTIDE SEQUENCE [LARGE SCALE GENOMIC DNA]</scope>
    <source>
        <strain evidence="2">YNK0</strain>
        <tissue evidence="2">Leaf</tissue>
    </source>
</reference>
<dbReference type="Proteomes" id="UP000655225">
    <property type="component" value="Unassembled WGS sequence"/>
</dbReference>
<name>A0A834YFK8_TETSI</name>
<dbReference type="AlphaFoldDB" id="A0A834YFK8"/>
<evidence type="ECO:0000256" key="1">
    <source>
        <dbReference type="SAM" id="MobiDB-lite"/>
    </source>
</evidence>
<feature type="compositionally biased region" description="Low complexity" evidence="1">
    <location>
        <begin position="162"/>
        <end position="171"/>
    </location>
</feature>
<dbReference type="PANTHER" id="PTHR35692">
    <property type="entry name" value="F26F24.11"/>
    <property type="match status" value="1"/>
</dbReference>
<sequence length="277" mass="30795">MADFSFLSDSEDSAVENLVSQAIDLSVLEQVASINICGASDSLLPTDLETRFRKLKSFPQSKPKLKTPPPYLNSEKKEASTSLNHCRKSPTSSSDEEIDFNSQFPSVESVKAKAENELKRSNKGKATPDSFSDEENVISPLPKAKPNDRMDSKPKSRSGYVSSPLTSSNSSLEALSPPRQTCCFWCSPKRAPRKKSKENRVAGVNLDTLDWGKNNEVLSDLSTFSLKDQRRKLKKALKEEEKISREAEKVVEWAKQASARMNVSAVQDVLSDDEIFK</sequence>
<feature type="compositionally biased region" description="Basic and acidic residues" evidence="1">
    <location>
        <begin position="110"/>
        <end position="120"/>
    </location>
</feature>
<feature type="region of interest" description="Disordered" evidence="1">
    <location>
        <begin position="59"/>
        <end position="176"/>
    </location>
</feature>
<dbReference type="EMBL" id="JABCRI010000021">
    <property type="protein sequence ID" value="KAF8380823.1"/>
    <property type="molecule type" value="Genomic_DNA"/>
</dbReference>
<evidence type="ECO:0000313" key="2">
    <source>
        <dbReference type="EMBL" id="KAF8380823.1"/>
    </source>
</evidence>
<dbReference type="OrthoDB" id="1936256at2759"/>
<keyword evidence="3" id="KW-1185">Reference proteome</keyword>
<proteinExistence type="predicted"/>
<gene>
    <name evidence="2" type="ORF">HHK36_028317</name>
</gene>
<evidence type="ECO:0000313" key="3">
    <source>
        <dbReference type="Proteomes" id="UP000655225"/>
    </source>
</evidence>
<protein>
    <submittedName>
        <fullName evidence="2">Uncharacterized protein</fullName>
    </submittedName>
</protein>
<dbReference type="PANTHER" id="PTHR35692:SF1">
    <property type="entry name" value="F26F24.11"/>
    <property type="match status" value="1"/>
</dbReference>
<dbReference type="OMA" id="KSGCFWC"/>
<comment type="caution">
    <text evidence="2">The sequence shown here is derived from an EMBL/GenBank/DDBJ whole genome shotgun (WGS) entry which is preliminary data.</text>
</comment>
<feature type="compositionally biased region" description="Basic and acidic residues" evidence="1">
    <location>
        <begin position="145"/>
        <end position="154"/>
    </location>
</feature>
<organism evidence="2 3">
    <name type="scientific">Tetracentron sinense</name>
    <name type="common">Spur-leaf</name>
    <dbReference type="NCBI Taxonomy" id="13715"/>
    <lineage>
        <taxon>Eukaryota</taxon>
        <taxon>Viridiplantae</taxon>
        <taxon>Streptophyta</taxon>
        <taxon>Embryophyta</taxon>
        <taxon>Tracheophyta</taxon>
        <taxon>Spermatophyta</taxon>
        <taxon>Magnoliopsida</taxon>
        <taxon>Trochodendrales</taxon>
        <taxon>Trochodendraceae</taxon>
        <taxon>Tetracentron</taxon>
    </lineage>
</organism>
<feature type="compositionally biased region" description="Polar residues" evidence="1">
    <location>
        <begin position="80"/>
        <end position="93"/>
    </location>
</feature>
<accession>A0A834YFK8</accession>